<proteinExistence type="inferred from homology"/>
<organism evidence="7 8">
    <name type="scientific">Peronospora belbahrii</name>
    <dbReference type="NCBI Taxonomy" id="622444"/>
    <lineage>
        <taxon>Eukaryota</taxon>
        <taxon>Sar</taxon>
        <taxon>Stramenopiles</taxon>
        <taxon>Oomycota</taxon>
        <taxon>Peronosporomycetes</taxon>
        <taxon>Peronosporales</taxon>
        <taxon>Peronosporaceae</taxon>
        <taxon>Peronospora</taxon>
    </lineage>
</organism>
<dbReference type="PANTHER" id="PTHR19302:SF33">
    <property type="entry name" value="GAMMA-TUBULIN COMPLEX COMPONENT 5"/>
    <property type="match status" value="1"/>
</dbReference>
<keyword evidence="3 5" id="KW-0493">Microtubule</keyword>
<evidence type="ECO:0000256" key="1">
    <source>
        <dbReference type="ARBA" id="ARBA00010337"/>
    </source>
</evidence>
<protein>
    <recommendedName>
        <fullName evidence="5">Spindle pole body component</fullName>
    </recommendedName>
</protein>
<dbReference type="PANTHER" id="PTHR19302">
    <property type="entry name" value="GAMMA TUBULIN COMPLEX PROTEIN"/>
    <property type="match status" value="1"/>
</dbReference>
<dbReference type="EMBL" id="CAKLCB010000376">
    <property type="protein sequence ID" value="CAH0521232.1"/>
    <property type="molecule type" value="Genomic_DNA"/>
</dbReference>
<comment type="subcellular location">
    <subcellularLocation>
        <location evidence="5">Cytoplasm</location>
        <location evidence="5">Cytoskeleton</location>
        <location evidence="5">Microtubule organizing center</location>
    </subcellularLocation>
</comment>
<dbReference type="Gene3D" id="1.20.120.1900">
    <property type="entry name" value="Gamma-tubulin complex, C-terminal domain"/>
    <property type="match status" value="1"/>
</dbReference>
<dbReference type="Proteomes" id="UP001158986">
    <property type="component" value="Unassembled WGS sequence"/>
</dbReference>
<name>A0ABN8D7U5_9STRA</name>
<gene>
    <name evidence="7" type="ORF">PBS001_LOCUS7692</name>
</gene>
<keyword evidence="4 5" id="KW-0206">Cytoskeleton</keyword>
<sequence length="1093" mass="126087">MTLIVPAWTQEWQPLLKKLYTHINTNGNQIRIGTNCHVISTEDLLLRVERIAEQLYSCQYVDIVPQDVQIQTQALAVKFCFHSLEDRGNTLLTLASKCEYQVLKLLLELATSPTTATDAEVAMDQELYRTWKTGIEQEKIRELEEKVIKEKLVDDLLQIVTRDEWSEAWDDSDEDESEWDINSNDETTVENECQTATCQLNHTRSSENMEEESIEEQKVVVATSMDFRMDNVLGKCETKSAEQTACRLETRRKQKQDEVKEMTMEDELLCRYCPKVTLQDEQDRVNDSACTLDVRLLVPFTLERPWLMCNAVAKCDEIDSRRIICEKTVVRMVFEALNGADSLLFEFHPVIPKRPMFSVNFQTKVAARRSLNVAVGHLSPTAFDHVIGEFAQGASELQLVRNLLEFIRQARGSDNHYRCVTLEGLANSLSVIMRKLTGNIRMVEQQTIGTVSEQEGPWSSAYMRQPTLLGIYGGLKDILKMVSWLKWVLMESFRALSDRQWHEVRGAEQAKSVLDSLYRMTEVEHVKGVGANANISVAGGLSRSDVLLNLFIGALNPYLVLINRMVFEIGHFETIPLDEELFFTTSASLNVDTLSTRSRYQSIRDDLLSLAPFEVDQSLVPTFLESKIDLMNRALASRQIKNCFLRQQQWSTEEILTKPEQSRSSLCELLTAELETMGCRRNGEIWSMNLVLGNGDTLRPLRQEVLEYVPFSKLLERCFTNHLETKCRELNREITDIFRDKMNYMDHVEALRMFVLMEQQDVYNVFSEKLVTHMEENPIAWADSEALNSFHQSAIQGVFENSLLSSSQRQIGGRLCVCVDFDLIDSTPCGTRIDIATMRCMYFTFSAEPPLRILFSTSIMQKYSRLGVFLVQVKAVESALIKAWHHLFDNYPSHLLTIEWSMRHVLLHVADMLHYTKNLLSYLTSQISRERWSKYRQILQSSRSLAEMDATHEEYLDHLLSRFFLLSKHAAVTQRILTTFNHILRYISHVDEFVSVVDRNTQASFPEYWNDNEMEQDVVKCTCSVPSVLLLGHPEFCVLRSEMARNLKQFQRQSHFLVIVLTSMQKHGASPHVNEILTQLNYNYFYHHQDHQP</sequence>
<evidence type="ECO:0000256" key="3">
    <source>
        <dbReference type="ARBA" id="ARBA00022701"/>
    </source>
</evidence>
<evidence type="ECO:0000256" key="4">
    <source>
        <dbReference type="ARBA" id="ARBA00023212"/>
    </source>
</evidence>
<keyword evidence="2 5" id="KW-0963">Cytoplasm</keyword>
<evidence type="ECO:0000256" key="2">
    <source>
        <dbReference type="ARBA" id="ARBA00022490"/>
    </source>
</evidence>
<evidence type="ECO:0000313" key="7">
    <source>
        <dbReference type="EMBL" id="CAH0521232.1"/>
    </source>
</evidence>
<dbReference type="Pfam" id="PF04130">
    <property type="entry name" value="GCP_C_terminal"/>
    <property type="match status" value="1"/>
</dbReference>
<comment type="caution">
    <text evidence="7">The sequence shown here is derived from an EMBL/GenBank/DDBJ whole genome shotgun (WGS) entry which is preliminary data.</text>
</comment>
<reference evidence="7 8" key="1">
    <citation type="submission" date="2021-11" db="EMBL/GenBank/DDBJ databases">
        <authorList>
            <person name="Islam A."/>
            <person name="Islam S."/>
            <person name="Flora M.S."/>
            <person name="Rahman M."/>
            <person name="Ziaur R.M."/>
            <person name="Epstein J.H."/>
            <person name="Hassan M."/>
            <person name="Klassen M."/>
            <person name="Woodard K."/>
            <person name="Webb A."/>
            <person name="Webby R.J."/>
            <person name="El Zowalaty M.E."/>
        </authorList>
    </citation>
    <scope>NUCLEOTIDE SEQUENCE [LARGE SCALE GENOMIC DNA]</scope>
    <source>
        <strain evidence="7">Pbs1</strain>
    </source>
</reference>
<keyword evidence="8" id="KW-1185">Reference proteome</keyword>
<dbReference type="InterPro" id="IPR007259">
    <property type="entry name" value="GCP"/>
</dbReference>
<comment type="similarity">
    <text evidence="1 5">Belongs to the TUBGCP family.</text>
</comment>
<evidence type="ECO:0000256" key="5">
    <source>
        <dbReference type="RuleBase" id="RU363050"/>
    </source>
</evidence>
<dbReference type="InterPro" id="IPR040457">
    <property type="entry name" value="GCP_C"/>
</dbReference>
<evidence type="ECO:0000313" key="8">
    <source>
        <dbReference type="Proteomes" id="UP001158986"/>
    </source>
</evidence>
<feature type="domain" description="Gamma tubulin complex component C-terminal" evidence="6">
    <location>
        <begin position="745"/>
        <end position="1086"/>
    </location>
</feature>
<dbReference type="InterPro" id="IPR042241">
    <property type="entry name" value="GCP_C_sf"/>
</dbReference>
<accession>A0ABN8D7U5</accession>
<evidence type="ECO:0000259" key="6">
    <source>
        <dbReference type="Pfam" id="PF04130"/>
    </source>
</evidence>